<dbReference type="AlphaFoldDB" id="A9KVY4"/>
<proteinExistence type="predicted"/>
<organism evidence="1 2">
    <name type="scientific">Shewanella baltica (strain OS195)</name>
    <dbReference type="NCBI Taxonomy" id="399599"/>
    <lineage>
        <taxon>Bacteria</taxon>
        <taxon>Pseudomonadati</taxon>
        <taxon>Pseudomonadota</taxon>
        <taxon>Gammaproteobacteria</taxon>
        <taxon>Alteromonadales</taxon>
        <taxon>Shewanellaceae</taxon>
        <taxon>Shewanella</taxon>
    </lineage>
</organism>
<dbReference type="GeneID" id="11775055"/>
<dbReference type="KEGG" id="sbn:Sbal195_4400"/>
<reference evidence="1 2" key="1">
    <citation type="submission" date="2007-11" db="EMBL/GenBank/DDBJ databases">
        <title>Complete sequence of chromosome of Shewanella baltica OS195.</title>
        <authorList>
            <consortium name="US DOE Joint Genome Institute"/>
            <person name="Copeland A."/>
            <person name="Lucas S."/>
            <person name="Lapidus A."/>
            <person name="Barry K."/>
            <person name="Glavina del Rio T."/>
            <person name="Dalin E."/>
            <person name="Tice H."/>
            <person name="Pitluck S."/>
            <person name="Chain P."/>
            <person name="Malfatti S."/>
            <person name="Shin M."/>
            <person name="Vergez L."/>
            <person name="Schmutz J."/>
            <person name="Larimer F."/>
            <person name="Land M."/>
            <person name="Hauser L."/>
            <person name="Kyrpides N."/>
            <person name="Kim E."/>
            <person name="Brettar I."/>
            <person name="Rodrigues J."/>
            <person name="Konstantinidis K."/>
            <person name="Klappenbach J."/>
            <person name="Hofle M."/>
            <person name="Tiedje J."/>
            <person name="Richardson P."/>
        </authorList>
    </citation>
    <scope>NUCLEOTIDE SEQUENCE [LARGE SCALE GENOMIC DNA]</scope>
    <source>
        <strain evidence="1 2">OS195</strain>
    </source>
</reference>
<dbReference type="EMBL" id="CP000891">
    <property type="protein sequence ID" value="ABX51558.1"/>
    <property type="molecule type" value="Genomic_DNA"/>
</dbReference>
<gene>
    <name evidence="1" type="ordered locus">Sbal195_4400</name>
</gene>
<dbReference type="HOGENOM" id="CLU_025122_2_0_6"/>
<accession>A9KVY4</accession>
<evidence type="ECO:0000313" key="2">
    <source>
        <dbReference type="Proteomes" id="UP000000770"/>
    </source>
</evidence>
<name>A9KVY4_SHEB9</name>
<sequence>MHNQNLYPDDFPEKYKFENIDLIELFHQKKWDKLNNIVICRDKTGKVTARFSDSEWDLTPYDRNHNGKNSFNFKGLDNELELQIEFKLIAYGLLFHKSRRGPAPKFSTVVSNISRLKTVYTYLKIAKQKSISHLSNKRSFEAFKSFLLTKNSSQRNLQNLFIALNNVIRLEPWLKYPLGFSEKLSVIALSKSLSNRELQQTLAIPEQLSNAIYGKAIELIQNALPHKDIISNTENLLQTNYLNGKKIIDEKIKYGARFTWTDANGNIINSQKYANIIAYYQPLRTKEIISPLSNQINGIQINSGIEFRAYIGQLITACFIICGGFSGMRESELDKLTPNSYYIDNVDGRDFHMLQSSTFKLGEKRETWITAPITKQAIELVSTLTRTWRSQIEYPDSRYINTLWCIQKARSIPPVLIKKWGLRLRIFCIKFNFLVTREDYQECIESNPSSLVKIKEIVTIGQPWPLAPHQLRRSLAFYATKHRLATKVALKQQFKHLYLAMAEWYSNGGQLASMRNLTVDNEIQQALNAVNAEMTASKIFKQWHSNEPLSGSHGKAIVKMRGDIPHIYSTWDTIYRAVLKGTLTLHGTAHSYCKNGYDCDMDGIVMPQFCVDCAGHGSIIDKDQALWWQKKHLSLVTYMEFGEDISVSERSHFITQIRAAENVMKDFDMPFIPFEPELKVTEL</sequence>
<evidence type="ECO:0000313" key="1">
    <source>
        <dbReference type="EMBL" id="ABX51558.1"/>
    </source>
</evidence>
<evidence type="ECO:0008006" key="3">
    <source>
        <dbReference type="Google" id="ProtNLM"/>
    </source>
</evidence>
<dbReference type="RefSeq" id="WP_006084675.1">
    <property type="nucleotide sequence ID" value="NC_009997.1"/>
</dbReference>
<dbReference type="Proteomes" id="UP000000770">
    <property type="component" value="Chromosome"/>
</dbReference>
<protein>
    <recommendedName>
        <fullName evidence="3">Integrase</fullName>
    </recommendedName>
</protein>